<comment type="similarity">
    <text evidence="2">Belongs to the GtrA family.</text>
</comment>
<evidence type="ECO:0000256" key="3">
    <source>
        <dbReference type="ARBA" id="ARBA00022692"/>
    </source>
</evidence>
<dbReference type="PANTHER" id="PTHR38459:SF1">
    <property type="entry name" value="PROPHAGE BACTOPRENOL-LINKED GLUCOSE TRANSLOCASE HOMOLOG"/>
    <property type="match status" value="1"/>
</dbReference>
<evidence type="ECO:0000256" key="5">
    <source>
        <dbReference type="ARBA" id="ARBA00023136"/>
    </source>
</evidence>
<reference evidence="8 9" key="1">
    <citation type="submission" date="2017-04" db="EMBL/GenBank/DDBJ databases">
        <authorList>
            <person name="Afonso C.L."/>
            <person name="Miller P.J."/>
            <person name="Scott M.A."/>
            <person name="Spackman E."/>
            <person name="Goraichik I."/>
            <person name="Dimitrov K.M."/>
            <person name="Suarez D.L."/>
            <person name="Swayne D.E."/>
        </authorList>
    </citation>
    <scope>NUCLEOTIDE SEQUENCE [LARGE SCALE GENOMIC DNA]</scope>
    <source>
        <strain evidence="8 9">DSM 43828</strain>
    </source>
</reference>
<keyword evidence="9" id="KW-1185">Reference proteome</keyword>
<keyword evidence="5 6" id="KW-0472">Membrane</keyword>
<dbReference type="InterPro" id="IPR051401">
    <property type="entry name" value="GtrA_CellWall_Glycosyl"/>
</dbReference>
<sequence length="142" mass="14674">MTTIAPQAALAPTGDRLGTMPRQFVRFAVIGVANTGLSLVFYVLFRTVVTATAANLVATLLTTVIGTVVNGKVTFGVRGIVTVGQHAKSMAVTALGIVITTVAVNIVGGSIGELVALTVASGVAGGLRFLLLRHWVFEPQRT</sequence>
<dbReference type="PANTHER" id="PTHR38459">
    <property type="entry name" value="PROPHAGE BACTOPRENOL-LINKED GLUCOSE TRANSLOCASE HOMOLOG"/>
    <property type="match status" value="1"/>
</dbReference>
<comment type="subcellular location">
    <subcellularLocation>
        <location evidence="1">Membrane</location>
        <topology evidence="1">Multi-pass membrane protein</topology>
    </subcellularLocation>
</comment>
<feature type="domain" description="GtrA/DPMS transmembrane" evidence="7">
    <location>
        <begin position="26"/>
        <end position="137"/>
    </location>
</feature>
<evidence type="ECO:0000256" key="1">
    <source>
        <dbReference type="ARBA" id="ARBA00004141"/>
    </source>
</evidence>
<dbReference type="GO" id="GO:0005886">
    <property type="term" value="C:plasma membrane"/>
    <property type="evidence" value="ECO:0007669"/>
    <property type="project" value="TreeGrafter"/>
</dbReference>
<organism evidence="8 9">
    <name type="scientific">Kibdelosporangium aridum</name>
    <dbReference type="NCBI Taxonomy" id="2030"/>
    <lineage>
        <taxon>Bacteria</taxon>
        <taxon>Bacillati</taxon>
        <taxon>Actinomycetota</taxon>
        <taxon>Actinomycetes</taxon>
        <taxon>Pseudonocardiales</taxon>
        <taxon>Pseudonocardiaceae</taxon>
        <taxon>Kibdelosporangium</taxon>
    </lineage>
</organism>
<evidence type="ECO:0000256" key="2">
    <source>
        <dbReference type="ARBA" id="ARBA00009399"/>
    </source>
</evidence>
<evidence type="ECO:0000256" key="4">
    <source>
        <dbReference type="ARBA" id="ARBA00022989"/>
    </source>
</evidence>
<gene>
    <name evidence="8" type="ORF">SAMN05661093_00068</name>
</gene>
<feature type="transmembrane region" description="Helical" evidence="6">
    <location>
        <begin position="90"/>
        <end position="108"/>
    </location>
</feature>
<feature type="transmembrane region" description="Helical" evidence="6">
    <location>
        <begin position="114"/>
        <end position="131"/>
    </location>
</feature>
<evidence type="ECO:0000256" key="6">
    <source>
        <dbReference type="SAM" id="Phobius"/>
    </source>
</evidence>
<feature type="transmembrane region" description="Helical" evidence="6">
    <location>
        <begin position="51"/>
        <end position="69"/>
    </location>
</feature>
<dbReference type="RefSeq" id="WP_084424039.1">
    <property type="nucleotide sequence ID" value="NZ_FWXV01000001.1"/>
</dbReference>
<evidence type="ECO:0000259" key="7">
    <source>
        <dbReference type="Pfam" id="PF04138"/>
    </source>
</evidence>
<dbReference type="InterPro" id="IPR007267">
    <property type="entry name" value="GtrA_DPMS_TM"/>
</dbReference>
<dbReference type="Proteomes" id="UP000192674">
    <property type="component" value="Unassembled WGS sequence"/>
</dbReference>
<keyword evidence="3 6" id="KW-0812">Transmembrane</keyword>
<dbReference type="Pfam" id="PF04138">
    <property type="entry name" value="GtrA_DPMS_TM"/>
    <property type="match status" value="1"/>
</dbReference>
<keyword evidence="4 6" id="KW-1133">Transmembrane helix</keyword>
<accession>A0A1W1ZH00</accession>
<feature type="transmembrane region" description="Helical" evidence="6">
    <location>
        <begin position="24"/>
        <end position="45"/>
    </location>
</feature>
<name>A0A1W1ZH00_KIBAR</name>
<dbReference type="EMBL" id="FWXV01000001">
    <property type="protein sequence ID" value="SMC47790.1"/>
    <property type="molecule type" value="Genomic_DNA"/>
</dbReference>
<evidence type="ECO:0000313" key="8">
    <source>
        <dbReference type="EMBL" id="SMC47790.1"/>
    </source>
</evidence>
<dbReference type="OrthoDB" id="3296646at2"/>
<dbReference type="GO" id="GO:0000271">
    <property type="term" value="P:polysaccharide biosynthetic process"/>
    <property type="evidence" value="ECO:0007669"/>
    <property type="project" value="InterPro"/>
</dbReference>
<dbReference type="AlphaFoldDB" id="A0A1W1ZH00"/>
<protein>
    <submittedName>
        <fullName evidence="8">GtrA-like protein</fullName>
    </submittedName>
</protein>
<proteinExistence type="inferred from homology"/>
<evidence type="ECO:0000313" key="9">
    <source>
        <dbReference type="Proteomes" id="UP000192674"/>
    </source>
</evidence>